<comment type="caution">
    <text evidence="1">The sequence shown here is derived from an EMBL/GenBank/DDBJ whole genome shotgun (WGS) entry which is preliminary data.</text>
</comment>
<keyword evidence="2" id="KW-1185">Reference proteome</keyword>
<protein>
    <submittedName>
        <fullName evidence="1">Uncharacterized protein</fullName>
    </submittedName>
</protein>
<organism evidence="1 2">
    <name type="scientific">Goodea atripinnis</name>
    <dbReference type="NCBI Taxonomy" id="208336"/>
    <lineage>
        <taxon>Eukaryota</taxon>
        <taxon>Metazoa</taxon>
        <taxon>Chordata</taxon>
        <taxon>Craniata</taxon>
        <taxon>Vertebrata</taxon>
        <taxon>Euteleostomi</taxon>
        <taxon>Actinopterygii</taxon>
        <taxon>Neopterygii</taxon>
        <taxon>Teleostei</taxon>
        <taxon>Neoteleostei</taxon>
        <taxon>Acanthomorphata</taxon>
        <taxon>Ovalentaria</taxon>
        <taxon>Atherinomorphae</taxon>
        <taxon>Cyprinodontiformes</taxon>
        <taxon>Goodeidae</taxon>
        <taxon>Goodea</taxon>
    </lineage>
</organism>
<proteinExistence type="predicted"/>
<dbReference type="EMBL" id="JAHRIO010020678">
    <property type="protein sequence ID" value="MEQ2164880.1"/>
    <property type="molecule type" value="Genomic_DNA"/>
</dbReference>
<reference evidence="1 2" key="1">
    <citation type="submission" date="2021-06" db="EMBL/GenBank/DDBJ databases">
        <authorList>
            <person name="Palmer J.M."/>
        </authorList>
    </citation>
    <scope>NUCLEOTIDE SEQUENCE [LARGE SCALE GENOMIC DNA]</scope>
    <source>
        <strain evidence="1 2">GA_2019</strain>
        <tissue evidence="1">Muscle</tissue>
    </source>
</reference>
<evidence type="ECO:0000313" key="2">
    <source>
        <dbReference type="Proteomes" id="UP001476798"/>
    </source>
</evidence>
<accession>A0ABV0N0Q5</accession>
<evidence type="ECO:0000313" key="1">
    <source>
        <dbReference type="EMBL" id="MEQ2164880.1"/>
    </source>
</evidence>
<name>A0ABV0N0Q5_9TELE</name>
<gene>
    <name evidence="1" type="ORF">GOODEAATRI_011267</name>
</gene>
<sequence length="121" mass="13742">MYVQPFLKFYLKLVQCFHGVQSDSASVMKCKRQDRIIGKSFFAVYSVAGIHSLSQDQCSLALGPTVELTQLVAMGKIGFQEIILGENITCQLLKAKYCWFLWMAECLTKGSLSEKWKIQHL</sequence>
<dbReference type="Proteomes" id="UP001476798">
    <property type="component" value="Unassembled WGS sequence"/>
</dbReference>